<dbReference type="STRING" id="1867952.MTBPR1_100103"/>
<dbReference type="EMBL" id="FLYE01000002">
    <property type="protein sequence ID" value="SCA55462.1"/>
    <property type="molecule type" value="Genomic_DNA"/>
</dbReference>
<reference evidence="1 2" key="1">
    <citation type="submission" date="2016-07" db="EMBL/GenBank/DDBJ databases">
        <authorList>
            <person name="Lefevre C.T."/>
        </authorList>
    </citation>
    <scope>NUCLEOTIDE SEQUENCE [LARGE SCALE GENOMIC DNA]</scope>
    <source>
        <strain evidence="1">PR1</strain>
    </source>
</reference>
<proteinExistence type="predicted"/>
<gene>
    <name evidence="1" type="ORF">MTBPR1_100103</name>
</gene>
<evidence type="ECO:0000313" key="2">
    <source>
        <dbReference type="Proteomes" id="UP000231658"/>
    </source>
</evidence>
<sequence>MANELRKIVFNLTEIQAALYIFKEKVGVDLPSAALSEVKEEAGGRLIFTFQNGKTLAMRDRDMVTALLVFCQQKNIMVPKKGKKVLRVEAKVLTMLIKI</sequence>
<organism evidence="1 2">
    <name type="scientific">Candidatus Terasakiella magnetica</name>
    <dbReference type="NCBI Taxonomy" id="1867952"/>
    <lineage>
        <taxon>Bacteria</taxon>
        <taxon>Pseudomonadati</taxon>
        <taxon>Pseudomonadota</taxon>
        <taxon>Alphaproteobacteria</taxon>
        <taxon>Rhodospirillales</taxon>
        <taxon>Terasakiellaceae</taxon>
        <taxon>Terasakiella</taxon>
    </lineage>
</organism>
<dbReference type="RefSeq" id="WP_069186175.1">
    <property type="nucleotide sequence ID" value="NZ_FLYE01000002.1"/>
</dbReference>
<dbReference type="Proteomes" id="UP000231658">
    <property type="component" value="Unassembled WGS sequence"/>
</dbReference>
<dbReference type="OrthoDB" id="7355307at2"/>
<keyword evidence="2" id="KW-1185">Reference proteome</keyword>
<name>A0A1C3RDZ9_9PROT</name>
<accession>A0A1C3RDZ9</accession>
<protein>
    <submittedName>
        <fullName evidence="1">Uncharacterized protein</fullName>
    </submittedName>
</protein>
<dbReference type="AlphaFoldDB" id="A0A1C3RDZ9"/>
<evidence type="ECO:0000313" key="1">
    <source>
        <dbReference type="EMBL" id="SCA55462.1"/>
    </source>
</evidence>